<organism evidence="2 3">
    <name type="scientific">Durusdinium trenchii</name>
    <dbReference type="NCBI Taxonomy" id="1381693"/>
    <lineage>
        <taxon>Eukaryota</taxon>
        <taxon>Sar</taxon>
        <taxon>Alveolata</taxon>
        <taxon>Dinophyceae</taxon>
        <taxon>Suessiales</taxon>
        <taxon>Symbiodiniaceae</taxon>
        <taxon>Durusdinium</taxon>
    </lineage>
</organism>
<gene>
    <name evidence="2" type="ORF">SCF082_LOCUS32058</name>
</gene>
<accession>A0ABP0NBD1</accession>
<evidence type="ECO:0000313" key="3">
    <source>
        <dbReference type="Proteomes" id="UP001642464"/>
    </source>
</evidence>
<protein>
    <submittedName>
        <fullName evidence="2">Kinesin-like protein KIF3A</fullName>
    </submittedName>
</protein>
<reference evidence="2 3" key="1">
    <citation type="submission" date="2024-02" db="EMBL/GenBank/DDBJ databases">
        <authorList>
            <person name="Chen Y."/>
            <person name="Shah S."/>
            <person name="Dougan E. K."/>
            <person name="Thang M."/>
            <person name="Chan C."/>
        </authorList>
    </citation>
    <scope>NUCLEOTIDE SEQUENCE [LARGE SCALE GENOMIC DNA]</scope>
</reference>
<keyword evidence="1" id="KW-0812">Transmembrane</keyword>
<evidence type="ECO:0000256" key="1">
    <source>
        <dbReference type="SAM" id="Phobius"/>
    </source>
</evidence>
<keyword evidence="1" id="KW-1133">Transmembrane helix</keyword>
<name>A0ABP0NBD1_9DINO</name>
<evidence type="ECO:0000313" key="2">
    <source>
        <dbReference type="EMBL" id="CAK9061075.1"/>
    </source>
</evidence>
<dbReference type="EMBL" id="CAXAMM010027557">
    <property type="protein sequence ID" value="CAK9061075.1"/>
    <property type="molecule type" value="Genomic_DNA"/>
</dbReference>
<proteinExistence type="predicted"/>
<feature type="transmembrane region" description="Helical" evidence="1">
    <location>
        <begin position="297"/>
        <end position="320"/>
    </location>
</feature>
<keyword evidence="1" id="KW-0472">Membrane</keyword>
<keyword evidence="3" id="KW-1185">Reference proteome</keyword>
<sequence>MAFFLPDTVDAKYRTAAWVMVVLLYGMPAAYLCHRCWVIMENEQTALSMTRSTDYGHLPDFFVCSGQATSAPKALQCQLTSFTTANKTWAATPVDQGKQHAIQQAAKSPVKQFCPVSGYNLTESVQLNHIHYRKYPIIGECAVLVVSKLKPNVVDTPAQLYYKFVTPGVHESDATLILRVHDERQHRYTMTTLTAFTPGVQVVHIKKRREGSKRLSAHPSLHDFAQQITNLTMWKSLYQVLIDPPMSNVYTSQLEYQYPDMHTESVGNLTVQHYQVTLKLMNDYVDEEVEVGRFAQIFMLLAKIGGYLSVLSAVLGICWVRRWPQSKTVQTYEAKTFLFGDKGGIPLHEQAELGARTATAK</sequence>
<comment type="caution">
    <text evidence="2">The sequence shown here is derived from an EMBL/GenBank/DDBJ whole genome shotgun (WGS) entry which is preliminary data.</text>
</comment>
<dbReference type="Proteomes" id="UP001642464">
    <property type="component" value="Unassembled WGS sequence"/>
</dbReference>